<dbReference type="GeneID" id="10359847"/>
<accession>F2L2D3</accession>
<dbReference type="Proteomes" id="UP000008138">
    <property type="component" value="Chromosome"/>
</dbReference>
<dbReference type="KEGG" id="tuz:TUZN_0300"/>
<sequence>MISAPPAVLILPLPNKDQVVSTVSMVVSRLRKMGVAVELRKADGPVFIECRVSADGLLQRLDIYLAASGEDFATVTPVQERIVGNFIERTAYAHIAQGVAVQINYEVKDGVSLKNVVVYAVGSAYKDLKL</sequence>
<dbReference type="EMBL" id="CP002590">
    <property type="protein sequence ID" value="AEA11798.1"/>
    <property type="molecule type" value="Genomic_DNA"/>
</dbReference>
<dbReference type="HOGENOM" id="CLU_1922914_0_0_2"/>
<protein>
    <submittedName>
        <fullName evidence="1">Uncharacterized protein</fullName>
    </submittedName>
</protein>
<dbReference type="eggNOG" id="arCOG05643">
    <property type="taxonomic scope" value="Archaea"/>
</dbReference>
<reference evidence="1 2" key="1">
    <citation type="journal article" date="2011" name="J. Bacteriol.">
        <title>Complete genome sequence of the thermoacidophilic crenarchaeon Thermoproteus uzoniensis 768-20.</title>
        <authorList>
            <person name="Mardanov A.V."/>
            <person name="Gumerov V.M."/>
            <person name="Beletsky A.V."/>
            <person name="Prokofeva M.I."/>
            <person name="Bonch-Osmolovskaya E.A."/>
            <person name="Ravin N.V."/>
            <person name="Skryabin K.G."/>
        </authorList>
    </citation>
    <scope>NUCLEOTIDE SEQUENCE [LARGE SCALE GENOMIC DNA]</scope>
    <source>
        <strain evidence="1 2">768-20</strain>
    </source>
</reference>
<reference key="2">
    <citation type="submission" date="2011-03" db="EMBL/GenBank/DDBJ databases">
        <title>Complete genome sequence of the thermoacidophilic crenarchaeon Thermoproteus uzoniensis 768-20.</title>
        <authorList>
            <person name="Mardanov A.V."/>
            <person name="Gumerov V.M."/>
            <person name="Beletsky A.V."/>
            <person name="Prokofeva M.I."/>
            <person name="Bonch-Osmolovskaya E.A."/>
            <person name="Ravin N.V."/>
            <person name="Skryabin K.G."/>
        </authorList>
    </citation>
    <scope>NUCLEOTIDE SEQUENCE</scope>
    <source>
        <strain>768-20</strain>
    </source>
</reference>
<dbReference type="STRING" id="999630.TUZN_0300"/>
<name>F2L2D3_THEU7</name>
<proteinExistence type="predicted"/>
<organism evidence="1 2">
    <name type="scientific">Thermoproteus uzoniensis (strain 768-20)</name>
    <dbReference type="NCBI Taxonomy" id="999630"/>
    <lineage>
        <taxon>Archaea</taxon>
        <taxon>Thermoproteota</taxon>
        <taxon>Thermoprotei</taxon>
        <taxon>Thermoproteales</taxon>
        <taxon>Thermoproteaceae</taxon>
        <taxon>Thermoproteus</taxon>
    </lineage>
</organism>
<dbReference type="RefSeq" id="WP_013679134.1">
    <property type="nucleotide sequence ID" value="NC_015315.1"/>
</dbReference>
<evidence type="ECO:0000313" key="2">
    <source>
        <dbReference type="Proteomes" id="UP000008138"/>
    </source>
</evidence>
<evidence type="ECO:0000313" key="1">
    <source>
        <dbReference type="EMBL" id="AEA11798.1"/>
    </source>
</evidence>
<keyword evidence="2" id="KW-1185">Reference proteome</keyword>
<gene>
    <name evidence="1" type="ordered locus">TUZN_0300</name>
</gene>
<dbReference type="AlphaFoldDB" id="F2L2D3"/>
<dbReference type="OrthoDB" id="27772at2157"/>